<feature type="region of interest" description="Domain I, interacts with DnaA modulators" evidence="8">
    <location>
        <begin position="1"/>
        <end position="104"/>
    </location>
</feature>
<dbReference type="Pfam" id="PF08299">
    <property type="entry name" value="Bac_DnaA_C"/>
    <property type="match status" value="1"/>
</dbReference>
<evidence type="ECO:0000256" key="8">
    <source>
        <dbReference type="HAMAP-Rule" id="MF_00377"/>
    </source>
</evidence>
<dbReference type="CDD" id="cd06571">
    <property type="entry name" value="Bac_DnaA_C"/>
    <property type="match status" value="1"/>
</dbReference>
<dbReference type="Gene3D" id="1.10.1750.10">
    <property type="match status" value="1"/>
</dbReference>
<dbReference type="Pfam" id="PF11638">
    <property type="entry name" value="DnaA_N"/>
    <property type="match status" value="1"/>
</dbReference>
<dbReference type="InterPro" id="IPR003593">
    <property type="entry name" value="AAA+_ATPase"/>
</dbReference>
<dbReference type="PANTHER" id="PTHR30050:SF2">
    <property type="entry name" value="CHROMOSOMAL REPLICATION INITIATOR PROTEIN DNAA"/>
    <property type="match status" value="1"/>
</dbReference>
<feature type="domain" description="Chromosomal replication initiator DnaA C-terminal" evidence="13">
    <location>
        <begin position="385"/>
        <end position="454"/>
    </location>
</feature>
<dbReference type="GO" id="GO:0008289">
    <property type="term" value="F:lipid binding"/>
    <property type="evidence" value="ECO:0007669"/>
    <property type="project" value="UniProtKB-KW"/>
</dbReference>
<dbReference type="Gene3D" id="1.10.8.60">
    <property type="match status" value="1"/>
</dbReference>
<accession>A0A7W9EK80</accession>
<comment type="caution">
    <text evidence="14">The sequence shown here is derived from an EMBL/GenBank/DDBJ whole genome shotgun (WGS) entry which is preliminary data.</text>
</comment>
<dbReference type="InterPro" id="IPR001957">
    <property type="entry name" value="Chromosome_initiator_DnaA"/>
</dbReference>
<dbReference type="GO" id="GO:0003688">
    <property type="term" value="F:DNA replication origin binding"/>
    <property type="evidence" value="ECO:0007669"/>
    <property type="project" value="UniProtKB-UniRule"/>
</dbReference>
<dbReference type="GO" id="GO:0006270">
    <property type="term" value="P:DNA replication initiation"/>
    <property type="evidence" value="ECO:0007669"/>
    <property type="project" value="UniProtKB-UniRule"/>
</dbReference>
<dbReference type="Proteomes" id="UP000557739">
    <property type="component" value="Unassembled WGS sequence"/>
</dbReference>
<dbReference type="InterPro" id="IPR027417">
    <property type="entry name" value="P-loop_NTPase"/>
</dbReference>
<dbReference type="SUPFAM" id="SSF52540">
    <property type="entry name" value="P-loop containing nucleoside triphosphate hydrolases"/>
    <property type="match status" value="1"/>
</dbReference>
<evidence type="ECO:0000256" key="10">
    <source>
        <dbReference type="RuleBase" id="RU000577"/>
    </source>
</evidence>
<keyword evidence="2 8" id="KW-0963">Cytoplasm</keyword>
<evidence type="ECO:0000256" key="6">
    <source>
        <dbReference type="ARBA" id="ARBA00023121"/>
    </source>
</evidence>
<feature type="domain" description="AAA+ ATPase" evidence="12">
    <location>
        <begin position="173"/>
        <end position="307"/>
    </location>
</feature>
<evidence type="ECO:0000256" key="3">
    <source>
        <dbReference type="ARBA" id="ARBA00022705"/>
    </source>
</evidence>
<evidence type="ECO:0000256" key="11">
    <source>
        <dbReference type="RuleBase" id="RU004227"/>
    </source>
</evidence>
<feature type="region of interest" description="Domain IV, binds dsDNA" evidence="8">
    <location>
        <begin position="358"/>
        <end position="477"/>
    </location>
</feature>
<evidence type="ECO:0000256" key="1">
    <source>
        <dbReference type="ARBA" id="ARBA00006583"/>
    </source>
</evidence>
<dbReference type="GO" id="GO:0006275">
    <property type="term" value="P:regulation of DNA replication"/>
    <property type="evidence" value="ECO:0007669"/>
    <property type="project" value="UniProtKB-UniRule"/>
</dbReference>
<name>A0A7W9EK80_9SPHN</name>
<dbReference type="InterPro" id="IPR013317">
    <property type="entry name" value="DnaA_dom"/>
</dbReference>
<dbReference type="Gene3D" id="3.30.300.180">
    <property type="match status" value="1"/>
</dbReference>
<dbReference type="GO" id="GO:0005737">
    <property type="term" value="C:cytoplasm"/>
    <property type="evidence" value="ECO:0007669"/>
    <property type="project" value="UniProtKB-SubCell"/>
</dbReference>
<dbReference type="HAMAP" id="MF_00377">
    <property type="entry name" value="DnaA_bact"/>
    <property type="match status" value="1"/>
</dbReference>
<dbReference type="GO" id="GO:0005886">
    <property type="term" value="C:plasma membrane"/>
    <property type="evidence" value="ECO:0007669"/>
    <property type="project" value="TreeGrafter"/>
</dbReference>
<comment type="function">
    <text evidence="8 10">Plays an essential role in the initiation and regulation of chromosomal replication. ATP-DnaA binds to the origin of replication (oriC) to initiate formation of the DNA replication initiation complex once per cell cycle. Binds the DnaA box (a 9 base pair repeat at the origin) and separates the double-stranded (ds)DNA. Forms a right-handed helical filament on oriC DNA; dsDNA binds to the exterior of the filament while single-stranded (ss)DNA is stabiized in the filament's interior. The ATP-DnaA-oriC complex binds and stabilizes one strand of the AT-rich DNA unwinding element (DUE), permitting loading of DNA polymerase. After initiation quickly degrades to an ADP-DnaA complex that is not apt for DNA replication. Binds acidic phospholipids.</text>
</comment>
<evidence type="ECO:0000256" key="4">
    <source>
        <dbReference type="ARBA" id="ARBA00022741"/>
    </source>
</evidence>
<evidence type="ECO:0000256" key="9">
    <source>
        <dbReference type="NCBIfam" id="TIGR00362"/>
    </source>
</evidence>
<keyword evidence="15" id="KW-1185">Reference proteome</keyword>
<dbReference type="InterPro" id="IPR038454">
    <property type="entry name" value="DnaA_N_sf"/>
</dbReference>
<dbReference type="GO" id="GO:0005524">
    <property type="term" value="F:ATP binding"/>
    <property type="evidence" value="ECO:0007669"/>
    <property type="project" value="UniProtKB-UniRule"/>
</dbReference>
<protein>
    <recommendedName>
        <fullName evidence="8 9">Chromosomal replication initiator protein DnaA</fullName>
    </recommendedName>
</protein>
<sequence>MHGNEPLRSTPTIVDAWDRVRRNLRSQSGAKVFDQWLKPAVLAAGSDDETVRIGLPSPFMTNYVKSHFGDRLRLEFRQAMPSVRSVVVETSTNAMAPAAIANDESPVITAAPAPTPRVLSAERPIAAAPAKPLREGERFAFDPRFTFDRFVPDATNQVAFNAARLLAAEGPVRFSPLYLHGATGQGKTHLAHAIGHAFLEAHPAGTAIYMPAERFMFEFVKAVRERDTFAFKARLRSVDLLVIDDLQFIAGKDSTQEECFHTVNEFMTMGKRLVICADRSPRMLEGIDPKLVGRLASGLVADIRPPEYALRRAILAAKVAEMPQVGVPDEVLELLAMRITANIRELEGALNRLVAYAQLIGEAVTMDFALQTLGEVLKGPQRRITIDEIQKAVSAHFEVKQLDLVSERRAVAIARPRQIAMYLAKKLTTRSLPEIGRKFGNRDHSTVIHAVKRIEELRDKDREIDTAVRGLLRQLEG</sequence>
<evidence type="ECO:0000259" key="13">
    <source>
        <dbReference type="SMART" id="SM00760"/>
    </source>
</evidence>
<dbReference type="PANTHER" id="PTHR30050">
    <property type="entry name" value="CHROMOSOMAL REPLICATION INITIATOR PROTEIN DNAA"/>
    <property type="match status" value="1"/>
</dbReference>
<dbReference type="RefSeq" id="WP_184029403.1">
    <property type="nucleotide sequence ID" value="NZ_JACIJJ010000004.1"/>
</dbReference>
<keyword evidence="4 8" id="KW-0547">Nucleotide-binding</keyword>
<evidence type="ECO:0000256" key="5">
    <source>
        <dbReference type="ARBA" id="ARBA00022840"/>
    </source>
</evidence>
<comment type="similarity">
    <text evidence="1 8 11">Belongs to the DnaA family.</text>
</comment>
<evidence type="ECO:0000256" key="7">
    <source>
        <dbReference type="ARBA" id="ARBA00023125"/>
    </source>
</evidence>
<dbReference type="InterPro" id="IPR024633">
    <property type="entry name" value="DnaA_N_dom"/>
</dbReference>
<keyword evidence="5 8" id="KW-0067">ATP-binding</keyword>
<evidence type="ECO:0000256" key="2">
    <source>
        <dbReference type="ARBA" id="ARBA00022490"/>
    </source>
</evidence>
<dbReference type="InterPro" id="IPR018312">
    <property type="entry name" value="Chromosome_initiator_DnaA_CS"/>
</dbReference>
<dbReference type="AlphaFoldDB" id="A0A7W9EK80"/>
<dbReference type="CDD" id="cd00009">
    <property type="entry name" value="AAA"/>
    <property type="match status" value="1"/>
</dbReference>
<reference evidence="14 15" key="1">
    <citation type="submission" date="2020-08" db="EMBL/GenBank/DDBJ databases">
        <title>Genomic Encyclopedia of Type Strains, Phase IV (KMG-IV): sequencing the most valuable type-strain genomes for metagenomic binning, comparative biology and taxonomic classification.</title>
        <authorList>
            <person name="Goeker M."/>
        </authorList>
    </citation>
    <scope>NUCLEOTIDE SEQUENCE [LARGE SCALE GENOMIC DNA]</scope>
    <source>
        <strain evidence="14 15">DSM 27244</strain>
    </source>
</reference>
<feature type="binding site" evidence="8">
    <location>
        <position position="187"/>
    </location>
    <ligand>
        <name>ATP</name>
        <dbReference type="ChEBI" id="CHEBI:30616"/>
    </ligand>
</feature>
<dbReference type="PROSITE" id="PS01008">
    <property type="entry name" value="DNAA"/>
    <property type="match status" value="1"/>
</dbReference>
<keyword evidence="6 8" id="KW-0446">Lipid-binding</keyword>
<feature type="binding site" evidence="8">
    <location>
        <position position="186"/>
    </location>
    <ligand>
        <name>ATP</name>
        <dbReference type="ChEBI" id="CHEBI:30616"/>
    </ligand>
</feature>
<feature type="binding site" evidence="8">
    <location>
        <position position="184"/>
    </location>
    <ligand>
        <name>ATP</name>
        <dbReference type="ChEBI" id="CHEBI:30616"/>
    </ligand>
</feature>
<dbReference type="NCBIfam" id="TIGR00362">
    <property type="entry name" value="DnaA"/>
    <property type="match status" value="1"/>
</dbReference>
<proteinExistence type="inferred from homology"/>
<dbReference type="SUPFAM" id="SSF48295">
    <property type="entry name" value="TrpR-like"/>
    <property type="match status" value="1"/>
</dbReference>
<comment type="caution">
    <text evidence="8">Lacks conserved residue(s) required for the propagation of feature annotation.</text>
</comment>
<gene>
    <name evidence="8" type="primary">dnaA</name>
    <name evidence="14" type="ORF">FHR19_002757</name>
</gene>
<comment type="subcellular location">
    <subcellularLocation>
        <location evidence="8">Cytoplasm</location>
    </subcellularLocation>
</comment>
<keyword evidence="7 8" id="KW-0238">DNA-binding</keyword>
<evidence type="ECO:0000313" key="14">
    <source>
        <dbReference type="EMBL" id="MBB5699391.1"/>
    </source>
</evidence>
<dbReference type="Pfam" id="PF00308">
    <property type="entry name" value="Bac_DnaA"/>
    <property type="match status" value="1"/>
</dbReference>
<dbReference type="SMART" id="SM00760">
    <property type="entry name" value="Bac_DnaA_C"/>
    <property type="match status" value="1"/>
</dbReference>
<dbReference type="Gene3D" id="3.40.50.300">
    <property type="entry name" value="P-loop containing nucleotide triphosphate hydrolases"/>
    <property type="match status" value="1"/>
</dbReference>
<organism evidence="14 15">
    <name type="scientific">Sphingomonas yantingensis</name>
    <dbReference type="NCBI Taxonomy" id="1241761"/>
    <lineage>
        <taxon>Bacteria</taxon>
        <taxon>Pseudomonadati</taxon>
        <taxon>Pseudomonadota</taxon>
        <taxon>Alphaproteobacteria</taxon>
        <taxon>Sphingomonadales</taxon>
        <taxon>Sphingomonadaceae</taxon>
        <taxon>Sphingomonas</taxon>
    </lineage>
</organism>
<dbReference type="PRINTS" id="PR00051">
    <property type="entry name" value="DNAA"/>
</dbReference>
<dbReference type="SMART" id="SM00382">
    <property type="entry name" value="AAA"/>
    <property type="match status" value="1"/>
</dbReference>
<dbReference type="EMBL" id="JACIJJ010000004">
    <property type="protein sequence ID" value="MBB5699391.1"/>
    <property type="molecule type" value="Genomic_DNA"/>
</dbReference>
<dbReference type="InterPro" id="IPR020591">
    <property type="entry name" value="Chromosome_initiator_DnaA-like"/>
</dbReference>
<feature type="binding site" evidence="8">
    <location>
        <position position="188"/>
    </location>
    <ligand>
        <name>ATP</name>
        <dbReference type="ChEBI" id="CHEBI:30616"/>
    </ligand>
</feature>
<dbReference type="InterPro" id="IPR013159">
    <property type="entry name" value="DnaA_C"/>
</dbReference>
<keyword evidence="3 8" id="KW-0235">DNA replication</keyword>
<comment type="subunit">
    <text evidence="8">Oligomerizes as a right-handed, spiral filament on DNA at oriC.</text>
</comment>
<evidence type="ECO:0000259" key="12">
    <source>
        <dbReference type="SMART" id="SM00382"/>
    </source>
</evidence>
<evidence type="ECO:0000313" key="15">
    <source>
        <dbReference type="Proteomes" id="UP000557739"/>
    </source>
</evidence>
<comment type="domain">
    <text evidence="8">Domain I is involved in oligomerization and binding regulators, domain II is flexibile and of varying length in different bacteria, domain III forms the AAA+ region, while domain IV binds dsDNA.</text>
</comment>
<dbReference type="InterPro" id="IPR010921">
    <property type="entry name" value="Trp_repressor/repl_initiator"/>
</dbReference>